<evidence type="ECO:0000313" key="3">
    <source>
        <dbReference type="Proteomes" id="UP000000248"/>
    </source>
</evidence>
<feature type="domain" description="Phage head morphogenesis" evidence="1">
    <location>
        <begin position="44"/>
        <end position="151"/>
    </location>
</feature>
<organism evidence="2 3">
    <name type="scientific">Dichelobacter nodosus (strain VCS1703A)</name>
    <dbReference type="NCBI Taxonomy" id="246195"/>
    <lineage>
        <taxon>Bacteria</taxon>
        <taxon>Pseudomonadati</taxon>
        <taxon>Pseudomonadota</taxon>
        <taxon>Gammaproteobacteria</taxon>
        <taxon>Cardiobacteriales</taxon>
        <taxon>Cardiobacteriaceae</taxon>
        <taxon>Dichelobacter</taxon>
    </lineage>
</organism>
<dbReference type="STRING" id="246195.DNO_0745"/>
<accession>A5EV02</accession>
<dbReference type="HOGENOM" id="CLU_472422_0_0_6"/>
<dbReference type="NCBIfam" id="TIGR01641">
    <property type="entry name" value="phageSPP1_gp7"/>
    <property type="match status" value="1"/>
</dbReference>
<dbReference type="EMBL" id="CP000513">
    <property type="protein sequence ID" value="ABQ13551.1"/>
    <property type="molecule type" value="Genomic_DNA"/>
</dbReference>
<evidence type="ECO:0000313" key="2">
    <source>
        <dbReference type="EMBL" id="ABQ13551.1"/>
    </source>
</evidence>
<dbReference type="AlphaFoldDB" id="A5EV02"/>
<reference evidence="2 3" key="1">
    <citation type="journal article" date="2007" name="Nat. Biotechnol.">
        <title>Genome sequence and identification of candidate vaccine antigens from the animal pathogen Dichelobacter nodosus.</title>
        <authorList>
            <person name="Myers G.S."/>
            <person name="Parker D."/>
            <person name="Al-Hasani K."/>
            <person name="Kennan R.M."/>
            <person name="Seemann T."/>
            <person name="Ren Q."/>
            <person name="Badger J.H."/>
            <person name="Selengut J.D."/>
            <person name="Deboy R.T."/>
            <person name="Tettelin H."/>
            <person name="Boyce J.D."/>
            <person name="McCarl V.P."/>
            <person name="Han X."/>
            <person name="Nelson W.C."/>
            <person name="Madupu R."/>
            <person name="Mohamoud Y."/>
            <person name="Holley T."/>
            <person name="Fedorova N."/>
            <person name="Khouri H."/>
            <person name="Bottomley S.P."/>
            <person name="Whittington R.J."/>
            <person name="Adler B."/>
            <person name="Songer J.G."/>
            <person name="Rood J.I."/>
            <person name="Paulsen I.T."/>
        </authorList>
    </citation>
    <scope>NUCLEOTIDE SEQUENCE [LARGE SCALE GENOMIC DNA]</scope>
    <source>
        <strain evidence="2 3">VCS1703A</strain>
    </source>
</reference>
<dbReference type="OrthoDB" id="9813502at2"/>
<dbReference type="InterPro" id="IPR006528">
    <property type="entry name" value="Phage_head_morphogenesis_dom"/>
</dbReference>
<dbReference type="RefSeq" id="WP_012031073.1">
    <property type="nucleotide sequence ID" value="NC_009446.1"/>
</dbReference>
<dbReference type="eggNOG" id="COG2369">
    <property type="taxonomic scope" value="Bacteria"/>
</dbReference>
<dbReference type="Proteomes" id="UP000000248">
    <property type="component" value="Chromosome"/>
</dbReference>
<keyword evidence="3" id="KW-1185">Reference proteome</keyword>
<evidence type="ECO:0000259" key="1">
    <source>
        <dbReference type="Pfam" id="PF04233"/>
    </source>
</evidence>
<protein>
    <submittedName>
        <fullName evidence="2">Phage virion morphogenesis-like protein</fullName>
    </submittedName>
</protein>
<name>A5EV02_DICNV</name>
<dbReference type="Pfam" id="PF04233">
    <property type="entry name" value="Phage_Mu_F"/>
    <property type="match status" value="1"/>
</dbReference>
<gene>
    <name evidence="2" type="ordered locus">DNO_0745</name>
</gene>
<sequence>MSEAASFLRRLKVVPAPEFYALQAKLKQEAWTMSKIAQLKQIQGVLDDLAQNIQRGGTFEEWQKNYTAQGLPRHYLETVYRTACLRAYNAGKWVQFRAQKENRPILRYSAINDSRTRPHHKALHGFMAPVDNVAWKTLAPPNGFNCRCTLMSLSARQAAKLGYKGTVTVPEYVDEYGIRRPITPDKGWESSPENSSILALLREKEKKAGFPPAHKVFPEPLPSPEQWQEVAKIGEQVWTKHLPELERSFVSGDYPRTIRKILKAEGVDLGAPPRVNGEATERFQNIIKSSYPRKWVERANEAGRVLIRNFDNERGFQLFIKDEATAAYLRNNGARFKDYKPFAPKKNQVKAGDSFLRLREMTRKEAVADALEISIHEYAHRLQFIMPELDAYFMNMWLDRTRGEKTRPLNDILKEQGEKPVYNAREKGRADHFFNLYFGKNYGSDDEPKPLEMMTMAYQYLLAGSAYKSHSEKWRVYHLHHKDPEVLYLALGLLLRYQP</sequence>
<proteinExistence type="predicted"/>
<dbReference type="KEGG" id="dno:DNO_0745"/>